<name>A0AAE4Z5S1_9BACT</name>
<accession>A0AAE4Z5S1</accession>
<evidence type="ECO:0000256" key="1">
    <source>
        <dbReference type="SAM" id="SignalP"/>
    </source>
</evidence>
<comment type="caution">
    <text evidence="2">The sequence shown here is derived from an EMBL/GenBank/DDBJ whole genome shotgun (WGS) entry which is preliminary data.</text>
</comment>
<gene>
    <name evidence="2" type="ORF">GWO12_04355</name>
</gene>
<evidence type="ECO:0000313" key="2">
    <source>
        <dbReference type="EMBL" id="NIR74330.1"/>
    </source>
</evidence>
<proteinExistence type="predicted"/>
<keyword evidence="1" id="KW-0732">Signal</keyword>
<dbReference type="Proteomes" id="UP000702544">
    <property type="component" value="Unassembled WGS sequence"/>
</dbReference>
<feature type="signal peptide" evidence="1">
    <location>
        <begin position="1"/>
        <end position="24"/>
    </location>
</feature>
<protein>
    <submittedName>
        <fullName evidence="2">Uncharacterized protein</fullName>
    </submittedName>
</protein>
<organism evidence="2 3">
    <name type="scientific">Candidatus Kutchimonas denitrificans</name>
    <dbReference type="NCBI Taxonomy" id="3056748"/>
    <lineage>
        <taxon>Bacteria</taxon>
        <taxon>Pseudomonadati</taxon>
        <taxon>Gemmatimonadota</taxon>
        <taxon>Gemmatimonadia</taxon>
        <taxon>Candidatus Palauibacterales</taxon>
        <taxon>Candidatus Palauibacteraceae</taxon>
        <taxon>Candidatus Kutchimonas</taxon>
    </lineage>
</organism>
<dbReference type="AlphaFoldDB" id="A0AAE4Z5S1"/>
<evidence type="ECO:0000313" key="3">
    <source>
        <dbReference type="Proteomes" id="UP000702544"/>
    </source>
</evidence>
<sequence length="143" mass="15816">MRSLVIMLAASFFVIAALPTSVGAQDCHNCKNVGLCEQDCDYPKSSGGDRCEIEYVYWPECPGQVYRVCNWVGDCGIKEVMLTPTKLTPAGTYLAVQDAIVRGEHVIVTKCDGYIVTHEDDRTLPVRETGYGIALREPQTIRI</sequence>
<reference evidence="2 3" key="1">
    <citation type="submission" date="2020-01" db="EMBL/GenBank/DDBJ databases">
        <title>Genomes assembled from Gulf of Kutch pelagic sediment metagenomes.</title>
        <authorList>
            <person name="Chandrashekar M."/>
            <person name="Mahajan M.S."/>
            <person name="Dave K.J."/>
            <person name="Vatsa P."/>
            <person name="Nathani N.M."/>
        </authorList>
    </citation>
    <scope>NUCLEOTIDE SEQUENCE [LARGE SCALE GENOMIC DNA]</scope>
    <source>
        <strain evidence="2">KS3-K002</strain>
    </source>
</reference>
<feature type="chain" id="PRO_5041919674" evidence="1">
    <location>
        <begin position="25"/>
        <end position="143"/>
    </location>
</feature>
<dbReference type="EMBL" id="JAACAK010000035">
    <property type="protein sequence ID" value="NIR74330.1"/>
    <property type="molecule type" value="Genomic_DNA"/>
</dbReference>